<feature type="chain" id="PRO_5036474918" evidence="3">
    <location>
        <begin position="22"/>
        <end position="121"/>
    </location>
</feature>
<dbReference type="Gene3D" id="2.40.70.10">
    <property type="entry name" value="Acid Proteases"/>
    <property type="match status" value="1"/>
</dbReference>
<feature type="signal peptide" evidence="3">
    <location>
        <begin position="1"/>
        <end position="21"/>
    </location>
</feature>
<dbReference type="AlphaFoldDB" id="A0A8X8WZ94"/>
<dbReference type="PANTHER" id="PTHR47967:SF128">
    <property type="entry name" value="ASPARTIC PROTEINASE CDR1-LIKE"/>
    <property type="match status" value="1"/>
</dbReference>
<evidence type="ECO:0000256" key="1">
    <source>
        <dbReference type="ARBA" id="ARBA00022670"/>
    </source>
</evidence>
<dbReference type="InterPro" id="IPR021109">
    <property type="entry name" value="Peptidase_aspartic_dom_sf"/>
</dbReference>
<evidence type="ECO:0000256" key="3">
    <source>
        <dbReference type="SAM" id="SignalP"/>
    </source>
</evidence>
<reference evidence="4" key="2">
    <citation type="submission" date="2020-08" db="EMBL/GenBank/DDBJ databases">
        <title>Plant Genome Project.</title>
        <authorList>
            <person name="Zhang R.-G."/>
        </authorList>
    </citation>
    <scope>NUCLEOTIDE SEQUENCE</scope>
    <source>
        <strain evidence="4">Huo1</strain>
        <tissue evidence="4">Leaf</tissue>
    </source>
</reference>
<sequence length="121" mass="13260">MSFHTVLSFLLLALLATCSVSLLNYDGFTIDMIHRDSLVSSMQNSKPSYRNLLNGALQRSKKRTDYLASGTPTADVLPSGGEFLVKLSVAILGNLAQVNFLVGFDLTRKLVSFKQTDCTIQ</sequence>
<dbReference type="InterPro" id="IPR051708">
    <property type="entry name" value="Plant_Aspart_Prot_A1"/>
</dbReference>
<keyword evidence="1" id="KW-0645">Protease</keyword>
<evidence type="ECO:0000313" key="4">
    <source>
        <dbReference type="EMBL" id="KAG6402783.1"/>
    </source>
</evidence>
<name>A0A8X8WZ94_SALSN</name>
<dbReference type="GO" id="GO:0008233">
    <property type="term" value="F:peptidase activity"/>
    <property type="evidence" value="ECO:0007669"/>
    <property type="project" value="UniProtKB-KW"/>
</dbReference>
<dbReference type="Proteomes" id="UP000298416">
    <property type="component" value="Unassembled WGS sequence"/>
</dbReference>
<organism evidence="4">
    <name type="scientific">Salvia splendens</name>
    <name type="common">Scarlet sage</name>
    <dbReference type="NCBI Taxonomy" id="180675"/>
    <lineage>
        <taxon>Eukaryota</taxon>
        <taxon>Viridiplantae</taxon>
        <taxon>Streptophyta</taxon>
        <taxon>Embryophyta</taxon>
        <taxon>Tracheophyta</taxon>
        <taxon>Spermatophyta</taxon>
        <taxon>Magnoliopsida</taxon>
        <taxon>eudicotyledons</taxon>
        <taxon>Gunneridae</taxon>
        <taxon>Pentapetalae</taxon>
        <taxon>asterids</taxon>
        <taxon>lamiids</taxon>
        <taxon>Lamiales</taxon>
        <taxon>Lamiaceae</taxon>
        <taxon>Nepetoideae</taxon>
        <taxon>Mentheae</taxon>
        <taxon>Salviinae</taxon>
        <taxon>Salvia</taxon>
        <taxon>Salvia subgen. Calosphace</taxon>
        <taxon>core Calosphace</taxon>
    </lineage>
</organism>
<dbReference type="SUPFAM" id="SSF50630">
    <property type="entry name" value="Acid proteases"/>
    <property type="match status" value="1"/>
</dbReference>
<protein>
    <submittedName>
        <fullName evidence="4">Uncharacterized protein</fullName>
    </submittedName>
</protein>
<proteinExistence type="predicted"/>
<dbReference type="GO" id="GO:0006508">
    <property type="term" value="P:proteolysis"/>
    <property type="evidence" value="ECO:0007669"/>
    <property type="project" value="UniProtKB-KW"/>
</dbReference>
<comment type="caution">
    <text evidence="4">The sequence shown here is derived from an EMBL/GenBank/DDBJ whole genome shotgun (WGS) entry which is preliminary data.</text>
</comment>
<keyword evidence="3" id="KW-0732">Signal</keyword>
<evidence type="ECO:0000313" key="5">
    <source>
        <dbReference type="Proteomes" id="UP000298416"/>
    </source>
</evidence>
<evidence type="ECO:0000256" key="2">
    <source>
        <dbReference type="ARBA" id="ARBA00022801"/>
    </source>
</evidence>
<dbReference type="EMBL" id="PNBA02000013">
    <property type="protein sequence ID" value="KAG6402783.1"/>
    <property type="molecule type" value="Genomic_DNA"/>
</dbReference>
<dbReference type="GO" id="GO:0005576">
    <property type="term" value="C:extracellular region"/>
    <property type="evidence" value="ECO:0007669"/>
    <property type="project" value="TreeGrafter"/>
</dbReference>
<keyword evidence="5" id="KW-1185">Reference proteome</keyword>
<keyword evidence="2" id="KW-0378">Hydrolase</keyword>
<accession>A0A8X8WZ94</accession>
<gene>
    <name evidence="4" type="ORF">SASPL_134996</name>
</gene>
<dbReference type="PANTHER" id="PTHR47967">
    <property type="entry name" value="OS07G0603500 PROTEIN-RELATED"/>
    <property type="match status" value="1"/>
</dbReference>
<reference evidence="4" key="1">
    <citation type="submission" date="2018-01" db="EMBL/GenBank/DDBJ databases">
        <authorList>
            <person name="Mao J.F."/>
        </authorList>
    </citation>
    <scope>NUCLEOTIDE SEQUENCE</scope>
    <source>
        <strain evidence="4">Huo1</strain>
        <tissue evidence="4">Leaf</tissue>
    </source>
</reference>